<keyword evidence="3" id="KW-1185">Reference proteome</keyword>
<dbReference type="AlphaFoldDB" id="A0A255HBC1"/>
<keyword evidence="1" id="KW-0472">Membrane</keyword>
<comment type="caution">
    <text evidence="2">The sequence shown here is derived from an EMBL/GenBank/DDBJ whole genome shotgun (WGS) entry which is preliminary data.</text>
</comment>
<name>A0A255HBC1_9ACTN</name>
<dbReference type="EMBL" id="NMVQ01000004">
    <property type="protein sequence ID" value="OYO24303.1"/>
    <property type="molecule type" value="Genomic_DNA"/>
</dbReference>
<evidence type="ECO:0000313" key="3">
    <source>
        <dbReference type="Proteomes" id="UP000216311"/>
    </source>
</evidence>
<proteinExistence type="predicted"/>
<keyword evidence="1" id="KW-1133">Transmembrane helix</keyword>
<sequence length="84" mass="9428">MPWVEPPLSTRMLIVTSDFHAMRAAMYARGLGLPAHAVGSRTARYYWPSAMLREFVAVVNERRIQYALLWALIALPFPLAVALG</sequence>
<dbReference type="RefSeq" id="WP_094362892.1">
    <property type="nucleotide sequence ID" value="NZ_NMVQ01000004.1"/>
</dbReference>
<evidence type="ECO:0000256" key="1">
    <source>
        <dbReference type="SAM" id="Phobius"/>
    </source>
</evidence>
<evidence type="ECO:0000313" key="2">
    <source>
        <dbReference type="EMBL" id="OYO24303.1"/>
    </source>
</evidence>
<protein>
    <submittedName>
        <fullName evidence="2">Uncharacterized protein</fullName>
    </submittedName>
</protein>
<gene>
    <name evidence="2" type="ORF">CGZ93_04160</name>
</gene>
<dbReference type="Proteomes" id="UP000216311">
    <property type="component" value="Unassembled WGS sequence"/>
</dbReference>
<accession>A0A255HBC1</accession>
<keyword evidence="1" id="KW-0812">Transmembrane</keyword>
<feature type="transmembrane region" description="Helical" evidence="1">
    <location>
        <begin position="64"/>
        <end position="83"/>
    </location>
</feature>
<reference evidence="2 3" key="1">
    <citation type="submission" date="2017-07" db="EMBL/GenBank/DDBJ databases">
        <title>Draft whole genome sequences of clinical Proprionibacteriaceae strains.</title>
        <authorList>
            <person name="Bernier A.-M."/>
            <person name="Bernard K."/>
            <person name="Domingo M.-C."/>
        </authorList>
    </citation>
    <scope>NUCLEOTIDE SEQUENCE [LARGE SCALE GENOMIC DNA]</scope>
    <source>
        <strain evidence="2 3">NML 130396</strain>
    </source>
</reference>
<organism evidence="2 3">
    <name type="scientific">Enemella dayhoffiae</name>
    <dbReference type="NCBI Taxonomy" id="2016507"/>
    <lineage>
        <taxon>Bacteria</taxon>
        <taxon>Bacillati</taxon>
        <taxon>Actinomycetota</taxon>
        <taxon>Actinomycetes</taxon>
        <taxon>Propionibacteriales</taxon>
        <taxon>Propionibacteriaceae</taxon>
        <taxon>Enemella</taxon>
    </lineage>
</organism>